<proteinExistence type="predicted"/>
<dbReference type="VEuPathDB" id="VectorBase:HLOH_060475"/>
<sequence>MAPQPSAKVRSRQLKKDAKRLADVSVQEPGSSSHQSRELMKKLSPHHRPKYPRLPKDYIKVVIRPREGLNVAQESDAQLRDSILTSAGFP</sequence>
<organism evidence="2 3">
    <name type="scientific">Haemaphysalis longicornis</name>
    <name type="common">Bush tick</name>
    <dbReference type="NCBI Taxonomy" id="44386"/>
    <lineage>
        <taxon>Eukaryota</taxon>
        <taxon>Metazoa</taxon>
        <taxon>Ecdysozoa</taxon>
        <taxon>Arthropoda</taxon>
        <taxon>Chelicerata</taxon>
        <taxon>Arachnida</taxon>
        <taxon>Acari</taxon>
        <taxon>Parasitiformes</taxon>
        <taxon>Ixodida</taxon>
        <taxon>Ixodoidea</taxon>
        <taxon>Ixodidae</taxon>
        <taxon>Haemaphysalinae</taxon>
        <taxon>Haemaphysalis</taxon>
    </lineage>
</organism>
<accession>A0A9J6FBD6</accession>
<name>A0A9J6FBD6_HAELO</name>
<keyword evidence="3" id="KW-1185">Reference proteome</keyword>
<feature type="compositionally biased region" description="Basic residues" evidence="1">
    <location>
        <begin position="43"/>
        <end position="52"/>
    </location>
</feature>
<comment type="caution">
    <text evidence="2">The sequence shown here is derived from an EMBL/GenBank/DDBJ whole genome shotgun (WGS) entry which is preliminary data.</text>
</comment>
<feature type="region of interest" description="Disordered" evidence="1">
    <location>
        <begin position="1"/>
        <end position="52"/>
    </location>
</feature>
<gene>
    <name evidence="2" type="ORF">HPB48_006664</name>
</gene>
<evidence type="ECO:0000313" key="3">
    <source>
        <dbReference type="Proteomes" id="UP000821853"/>
    </source>
</evidence>
<reference evidence="2 3" key="1">
    <citation type="journal article" date="2020" name="Cell">
        <title>Large-Scale Comparative Analyses of Tick Genomes Elucidate Their Genetic Diversity and Vector Capacities.</title>
        <authorList>
            <consortium name="Tick Genome and Microbiome Consortium (TIGMIC)"/>
            <person name="Jia N."/>
            <person name="Wang J."/>
            <person name="Shi W."/>
            <person name="Du L."/>
            <person name="Sun Y."/>
            <person name="Zhan W."/>
            <person name="Jiang J.F."/>
            <person name="Wang Q."/>
            <person name="Zhang B."/>
            <person name="Ji P."/>
            <person name="Bell-Sakyi L."/>
            <person name="Cui X.M."/>
            <person name="Yuan T.T."/>
            <person name="Jiang B.G."/>
            <person name="Yang W.F."/>
            <person name="Lam T.T."/>
            <person name="Chang Q.C."/>
            <person name="Ding S.J."/>
            <person name="Wang X.J."/>
            <person name="Zhu J.G."/>
            <person name="Ruan X.D."/>
            <person name="Zhao L."/>
            <person name="Wei J.T."/>
            <person name="Ye R.Z."/>
            <person name="Que T.C."/>
            <person name="Du C.H."/>
            <person name="Zhou Y.H."/>
            <person name="Cheng J.X."/>
            <person name="Dai P.F."/>
            <person name="Guo W.B."/>
            <person name="Han X.H."/>
            <person name="Huang E.J."/>
            <person name="Li L.F."/>
            <person name="Wei W."/>
            <person name="Gao Y.C."/>
            <person name="Liu J.Z."/>
            <person name="Shao H.Z."/>
            <person name="Wang X."/>
            <person name="Wang C.C."/>
            <person name="Yang T.C."/>
            <person name="Huo Q.B."/>
            <person name="Li W."/>
            <person name="Chen H.Y."/>
            <person name="Chen S.E."/>
            <person name="Zhou L.G."/>
            <person name="Ni X.B."/>
            <person name="Tian J.H."/>
            <person name="Sheng Y."/>
            <person name="Liu T."/>
            <person name="Pan Y.S."/>
            <person name="Xia L.Y."/>
            <person name="Li J."/>
            <person name="Zhao F."/>
            <person name="Cao W.C."/>
        </authorList>
    </citation>
    <scope>NUCLEOTIDE SEQUENCE [LARGE SCALE GENOMIC DNA]</scope>
    <source>
        <strain evidence="2">HaeL-2018</strain>
    </source>
</reference>
<evidence type="ECO:0000256" key="1">
    <source>
        <dbReference type="SAM" id="MobiDB-lite"/>
    </source>
</evidence>
<dbReference type="Proteomes" id="UP000821853">
    <property type="component" value="Chromosome 1"/>
</dbReference>
<dbReference type="AlphaFoldDB" id="A0A9J6FBD6"/>
<dbReference type="EMBL" id="JABSTR010000001">
    <property type="protein sequence ID" value="KAH9360067.1"/>
    <property type="molecule type" value="Genomic_DNA"/>
</dbReference>
<evidence type="ECO:0000313" key="2">
    <source>
        <dbReference type="EMBL" id="KAH9360067.1"/>
    </source>
</evidence>
<protein>
    <submittedName>
        <fullName evidence="2">Uncharacterized protein</fullName>
    </submittedName>
</protein>